<evidence type="ECO:0000313" key="2">
    <source>
        <dbReference type="Proteomes" id="UP000215914"/>
    </source>
</evidence>
<proteinExistence type="predicted"/>
<comment type="caution">
    <text evidence="1">The sequence shown here is derived from an EMBL/GenBank/DDBJ whole genome shotgun (WGS) entry which is preliminary data.</text>
</comment>
<organism evidence="1 2">
    <name type="scientific">Helianthus annuus</name>
    <name type="common">Common sunflower</name>
    <dbReference type="NCBI Taxonomy" id="4232"/>
    <lineage>
        <taxon>Eukaryota</taxon>
        <taxon>Viridiplantae</taxon>
        <taxon>Streptophyta</taxon>
        <taxon>Embryophyta</taxon>
        <taxon>Tracheophyta</taxon>
        <taxon>Spermatophyta</taxon>
        <taxon>Magnoliopsida</taxon>
        <taxon>eudicotyledons</taxon>
        <taxon>Gunneridae</taxon>
        <taxon>Pentapetalae</taxon>
        <taxon>asterids</taxon>
        <taxon>campanulids</taxon>
        <taxon>Asterales</taxon>
        <taxon>Asteraceae</taxon>
        <taxon>Asteroideae</taxon>
        <taxon>Heliantheae alliance</taxon>
        <taxon>Heliantheae</taxon>
        <taxon>Helianthus</taxon>
    </lineage>
</organism>
<accession>A0A9K3I7H8</accession>
<sequence length="54" mass="6252">MNGMNSACALSARRLRLWPSTSSHRLDTSEQRFRSPEFRNWKIRAKQSSGISEL</sequence>
<dbReference type="Gramene" id="mRNA:HanXRQr2_Chr09g0397541">
    <property type="protein sequence ID" value="CDS:HanXRQr2_Chr09g0397541.1"/>
    <property type="gene ID" value="HanXRQr2_Chr09g0397541"/>
</dbReference>
<keyword evidence="2" id="KW-1185">Reference proteome</keyword>
<reference evidence="1" key="1">
    <citation type="journal article" date="2017" name="Nature">
        <title>The sunflower genome provides insights into oil metabolism, flowering and Asterid evolution.</title>
        <authorList>
            <person name="Badouin H."/>
            <person name="Gouzy J."/>
            <person name="Grassa C.J."/>
            <person name="Murat F."/>
            <person name="Staton S.E."/>
            <person name="Cottret L."/>
            <person name="Lelandais-Briere C."/>
            <person name="Owens G.L."/>
            <person name="Carrere S."/>
            <person name="Mayjonade B."/>
            <person name="Legrand L."/>
            <person name="Gill N."/>
            <person name="Kane N.C."/>
            <person name="Bowers J.E."/>
            <person name="Hubner S."/>
            <person name="Bellec A."/>
            <person name="Berard A."/>
            <person name="Berges H."/>
            <person name="Blanchet N."/>
            <person name="Boniface M.C."/>
            <person name="Brunel D."/>
            <person name="Catrice O."/>
            <person name="Chaidir N."/>
            <person name="Claudel C."/>
            <person name="Donnadieu C."/>
            <person name="Faraut T."/>
            <person name="Fievet G."/>
            <person name="Helmstetter N."/>
            <person name="King M."/>
            <person name="Knapp S.J."/>
            <person name="Lai Z."/>
            <person name="Le Paslier M.C."/>
            <person name="Lippi Y."/>
            <person name="Lorenzon L."/>
            <person name="Mandel J.R."/>
            <person name="Marage G."/>
            <person name="Marchand G."/>
            <person name="Marquand E."/>
            <person name="Bret-Mestries E."/>
            <person name="Morien E."/>
            <person name="Nambeesan S."/>
            <person name="Nguyen T."/>
            <person name="Pegot-Espagnet P."/>
            <person name="Pouilly N."/>
            <person name="Raftis F."/>
            <person name="Sallet E."/>
            <person name="Schiex T."/>
            <person name="Thomas J."/>
            <person name="Vandecasteele C."/>
            <person name="Vares D."/>
            <person name="Vear F."/>
            <person name="Vautrin S."/>
            <person name="Crespi M."/>
            <person name="Mangin B."/>
            <person name="Burke J.M."/>
            <person name="Salse J."/>
            <person name="Munos S."/>
            <person name="Vincourt P."/>
            <person name="Rieseberg L.H."/>
            <person name="Langlade N.B."/>
        </authorList>
    </citation>
    <scope>NUCLEOTIDE SEQUENCE</scope>
    <source>
        <tissue evidence="1">Leaves</tissue>
    </source>
</reference>
<reference evidence="1" key="2">
    <citation type="submission" date="2020-06" db="EMBL/GenBank/DDBJ databases">
        <title>Helianthus annuus Genome sequencing and assembly Release 2.</title>
        <authorList>
            <person name="Gouzy J."/>
            <person name="Langlade N."/>
            <person name="Munos S."/>
        </authorList>
    </citation>
    <scope>NUCLEOTIDE SEQUENCE</scope>
    <source>
        <tissue evidence="1">Leaves</tissue>
    </source>
</reference>
<protein>
    <submittedName>
        <fullName evidence="1">Uncharacterized protein</fullName>
    </submittedName>
</protein>
<dbReference type="Proteomes" id="UP000215914">
    <property type="component" value="Unassembled WGS sequence"/>
</dbReference>
<gene>
    <name evidence="1" type="ORF">HanXRQr2_Chr09g0397541</name>
</gene>
<name>A0A9K3I7H8_HELAN</name>
<dbReference type="EMBL" id="MNCJ02000324">
    <property type="protein sequence ID" value="KAF5791681.1"/>
    <property type="molecule type" value="Genomic_DNA"/>
</dbReference>
<evidence type="ECO:0000313" key="1">
    <source>
        <dbReference type="EMBL" id="KAF5791681.1"/>
    </source>
</evidence>
<dbReference type="AlphaFoldDB" id="A0A9K3I7H8"/>